<dbReference type="EMBL" id="JAHRHJ020000003">
    <property type="protein sequence ID" value="KAH9321760.1"/>
    <property type="molecule type" value="Genomic_DNA"/>
</dbReference>
<keyword evidence="2" id="KW-1185">Reference proteome</keyword>
<feature type="non-terminal residue" evidence="1">
    <location>
        <position position="1"/>
    </location>
</feature>
<proteinExistence type="predicted"/>
<evidence type="ECO:0000313" key="1">
    <source>
        <dbReference type="EMBL" id="KAH9321760.1"/>
    </source>
</evidence>
<evidence type="ECO:0000313" key="2">
    <source>
        <dbReference type="Proteomes" id="UP000824469"/>
    </source>
</evidence>
<sequence>FGASDNVMPLKVVKALKLTMIPPSGSYYSLESREVPLVGKVKDAQVALTRFPDKK</sequence>
<protein>
    <submittedName>
        <fullName evidence="1">Uncharacterized protein</fullName>
    </submittedName>
</protein>
<reference evidence="1 2" key="1">
    <citation type="journal article" date="2021" name="Nat. Plants">
        <title>The Taxus genome provides insights into paclitaxel biosynthesis.</title>
        <authorList>
            <person name="Xiong X."/>
            <person name="Gou J."/>
            <person name="Liao Q."/>
            <person name="Li Y."/>
            <person name="Zhou Q."/>
            <person name="Bi G."/>
            <person name="Li C."/>
            <person name="Du R."/>
            <person name="Wang X."/>
            <person name="Sun T."/>
            <person name="Guo L."/>
            <person name="Liang H."/>
            <person name="Lu P."/>
            <person name="Wu Y."/>
            <person name="Zhang Z."/>
            <person name="Ro D.K."/>
            <person name="Shang Y."/>
            <person name="Huang S."/>
            <person name="Yan J."/>
        </authorList>
    </citation>
    <scope>NUCLEOTIDE SEQUENCE [LARGE SCALE GENOMIC DNA]</scope>
    <source>
        <strain evidence="1">Ta-2019</strain>
    </source>
</reference>
<gene>
    <name evidence="1" type="ORF">KI387_016399</name>
</gene>
<feature type="non-terminal residue" evidence="1">
    <location>
        <position position="55"/>
    </location>
</feature>
<comment type="caution">
    <text evidence="1">The sequence shown here is derived from an EMBL/GenBank/DDBJ whole genome shotgun (WGS) entry which is preliminary data.</text>
</comment>
<accession>A0AA38GH80</accession>
<organism evidence="1 2">
    <name type="scientific">Taxus chinensis</name>
    <name type="common">Chinese yew</name>
    <name type="synonym">Taxus wallichiana var. chinensis</name>
    <dbReference type="NCBI Taxonomy" id="29808"/>
    <lineage>
        <taxon>Eukaryota</taxon>
        <taxon>Viridiplantae</taxon>
        <taxon>Streptophyta</taxon>
        <taxon>Embryophyta</taxon>
        <taxon>Tracheophyta</taxon>
        <taxon>Spermatophyta</taxon>
        <taxon>Pinopsida</taxon>
        <taxon>Pinidae</taxon>
        <taxon>Conifers II</taxon>
        <taxon>Cupressales</taxon>
        <taxon>Taxaceae</taxon>
        <taxon>Taxus</taxon>
    </lineage>
</organism>
<dbReference type="Proteomes" id="UP000824469">
    <property type="component" value="Unassembled WGS sequence"/>
</dbReference>
<name>A0AA38GH80_TAXCH</name>
<dbReference type="AlphaFoldDB" id="A0AA38GH80"/>